<evidence type="ECO:0000313" key="3">
    <source>
        <dbReference type="Proteomes" id="UP000001292"/>
    </source>
</evidence>
<accession>B4I749</accession>
<keyword evidence="3" id="KW-1185">Reference proteome</keyword>
<dbReference type="HOGENOM" id="CLU_2690473_0_0_1"/>
<evidence type="ECO:0000313" key="2">
    <source>
        <dbReference type="EMBL" id="EDW56147.1"/>
    </source>
</evidence>
<gene>
    <name evidence="2" type="primary">Dsec\GM22958</name>
    <name evidence="2" type="ORF">Dsec_GM22958</name>
</gene>
<reference evidence="2 3" key="1">
    <citation type="journal article" date="2007" name="Nature">
        <title>Evolution of genes and genomes on the Drosophila phylogeny.</title>
        <authorList>
            <consortium name="Drosophila 12 Genomes Consortium"/>
            <person name="Clark A.G."/>
            <person name="Eisen M.B."/>
            <person name="Smith D.R."/>
            <person name="Bergman C.M."/>
            <person name="Oliver B."/>
            <person name="Markow T.A."/>
            <person name="Kaufman T.C."/>
            <person name="Kellis M."/>
            <person name="Gelbart W."/>
            <person name="Iyer V.N."/>
            <person name="Pollard D.A."/>
            <person name="Sackton T.B."/>
            <person name="Larracuente A.M."/>
            <person name="Singh N.D."/>
            <person name="Abad J.P."/>
            <person name="Abt D.N."/>
            <person name="Adryan B."/>
            <person name="Aguade M."/>
            <person name="Akashi H."/>
            <person name="Anderson W.W."/>
            <person name="Aquadro C.F."/>
            <person name="Ardell D.H."/>
            <person name="Arguello R."/>
            <person name="Artieri C.G."/>
            <person name="Barbash D.A."/>
            <person name="Barker D."/>
            <person name="Barsanti P."/>
            <person name="Batterham P."/>
            <person name="Batzoglou S."/>
            <person name="Begun D."/>
            <person name="Bhutkar A."/>
            <person name="Blanco E."/>
            <person name="Bosak S.A."/>
            <person name="Bradley R.K."/>
            <person name="Brand A.D."/>
            <person name="Brent M.R."/>
            <person name="Brooks A.N."/>
            <person name="Brown R.H."/>
            <person name="Butlin R.K."/>
            <person name="Caggese C."/>
            <person name="Calvi B.R."/>
            <person name="Bernardo de Carvalho A."/>
            <person name="Caspi A."/>
            <person name="Castrezana S."/>
            <person name="Celniker S.E."/>
            <person name="Chang J.L."/>
            <person name="Chapple C."/>
            <person name="Chatterji S."/>
            <person name="Chinwalla A."/>
            <person name="Civetta A."/>
            <person name="Clifton S.W."/>
            <person name="Comeron J.M."/>
            <person name="Costello J.C."/>
            <person name="Coyne J.A."/>
            <person name="Daub J."/>
            <person name="David R.G."/>
            <person name="Delcher A.L."/>
            <person name="Delehaunty K."/>
            <person name="Do C.B."/>
            <person name="Ebling H."/>
            <person name="Edwards K."/>
            <person name="Eickbush T."/>
            <person name="Evans J.D."/>
            <person name="Filipski A."/>
            <person name="Findeiss S."/>
            <person name="Freyhult E."/>
            <person name="Fulton L."/>
            <person name="Fulton R."/>
            <person name="Garcia A.C."/>
            <person name="Gardiner A."/>
            <person name="Garfield D.A."/>
            <person name="Garvin B.E."/>
            <person name="Gibson G."/>
            <person name="Gilbert D."/>
            <person name="Gnerre S."/>
            <person name="Godfrey J."/>
            <person name="Good R."/>
            <person name="Gotea V."/>
            <person name="Gravely B."/>
            <person name="Greenberg A.J."/>
            <person name="Griffiths-Jones S."/>
            <person name="Gross S."/>
            <person name="Guigo R."/>
            <person name="Gustafson E.A."/>
            <person name="Haerty W."/>
            <person name="Hahn M.W."/>
            <person name="Halligan D.L."/>
            <person name="Halpern A.L."/>
            <person name="Halter G.M."/>
            <person name="Han M.V."/>
            <person name="Heger A."/>
            <person name="Hillier L."/>
            <person name="Hinrichs A.S."/>
            <person name="Holmes I."/>
            <person name="Hoskins R.A."/>
            <person name="Hubisz M.J."/>
            <person name="Hultmark D."/>
            <person name="Huntley M.A."/>
            <person name="Jaffe D.B."/>
            <person name="Jagadeeshan S."/>
            <person name="Jeck W.R."/>
            <person name="Johnson J."/>
            <person name="Jones C.D."/>
            <person name="Jordan W.C."/>
            <person name="Karpen G.H."/>
            <person name="Kataoka E."/>
            <person name="Keightley P.D."/>
            <person name="Kheradpour P."/>
            <person name="Kirkness E.F."/>
            <person name="Koerich L.B."/>
            <person name="Kristiansen K."/>
            <person name="Kudrna D."/>
            <person name="Kulathinal R.J."/>
            <person name="Kumar S."/>
            <person name="Kwok R."/>
            <person name="Lander E."/>
            <person name="Langley C.H."/>
            <person name="Lapoint R."/>
            <person name="Lazzaro B.P."/>
            <person name="Lee S.J."/>
            <person name="Levesque L."/>
            <person name="Li R."/>
            <person name="Lin C.F."/>
            <person name="Lin M.F."/>
            <person name="Lindblad-Toh K."/>
            <person name="Llopart A."/>
            <person name="Long M."/>
            <person name="Low L."/>
            <person name="Lozovsky E."/>
            <person name="Lu J."/>
            <person name="Luo M."/>
            <person name="Machado C.A."/>
            <person name="Makalowski W."/>
            <person name="Marzo M."/>
            <person name="Matsuda M."/>
            <person name="Matzkin L."/>
            <person name="McAllister B."/>
            <person name="McBride C.S."/>
            <person name="McKernan B."/>
            <person name="McKernan K."/>
            <person name="Mendez-Lago M."/>
            <person name="Minx P."/>
            <person name="Mollenhauer M.U."/>
            <person name="Montooth K."/>
            <person name="Mount S.M."/>
            <person name="Mu X."/>
            <person name="Myers E."/>
            <person name="Negre B."/>
            <person name="Newfeld S."/>
            <person name="Nielsen R."/>
            <person name="Noor M.A."/>
            <person name="O'Grady P."/>
            <person name="Pachter L."/>
            <person name="Papaceit M."/>
            <person name="Parisi M.J."/>
            <person name="Parisi M."/>
            <person name="Parts L."/>
            <person name="Pedersen J.S."/>
            <person name="Pesole G."/>
            <person name="Phillippy A.M."/>
            <person name="Ponting C.P."/>
            <person name="Pop M."/>
            <person name="Porcelli D."/>
            <person name="Powell J.R."/>
            <person name="Prohaska S."/>
            <person name="Pruitt K."/>
            <person name="Puig M."/>
            <person name="Quesneville H."/>
            <person name="Ram K.R."/>
            <person name="Rand D."/>
            <person name="Rasmussen M.D."/>
            <person name="Reed L.K."/>
            <person name="Reenan R."/>
            <person name="Reily A."/>
            <person name="Remington K.A."/>
            <person name="Rieger T.T."/>
            <person name="Ritchie M.G."/>
            <person name="Robin C."/>
            <person name="Rogers Y.H."/>
            <person name="Rohde C."/>
            <person name="Rozas J."/>
            <person name="Rubenfield M.J."/>
            <person name="Ruiz A."/>
            <person name="Russo S."/>
            <person name="Salzberg S.L."/>
            <person name="Sanchez-Gracia A."/>
            <person name="Saranga D.J."/>
            <person name="Sato H."/>
            <person name="Schaeffer S.W."/>
            <person name="Schatz M.C."/>
            <person name="Schlenke T."/>
            <person name="Schwartz R."/>
            <person name="Segarra C."/>
            <person name="Singh R.S."/>
            <person name="Sirot L."/>
            <person name="Sirota M."/>
            <person name="Sisneros N.B."/>
            <person name="Smith C.D."/>
            <person name="Smith T.F."/>
            <person name="Spieth J."/>
            <person name="Stage D.E."/>
            <person name="Stark A."/>
            <person name="Stephan W."/>
            <person name="Strausberg R.L."/>
            <person name="Strempel S."/>
            <person name="Sturgill D."/>
            <person name="Sutton G."/>
            <person name="Sutton G.G."/>
            <person name="Tao W."/>
            <person name="Teichmann S."/>
            <person name="Tobari Y.N."/>
            <person name="Tomimura Y."/>
            <person name="Tsolas J.M."/>
            <person name="Valente V.L."/>
            <person name="Venter E."/>
            <person name="Venter J.C."/>
            <person name="Vicario S."/>
            <person name="Vieira F.G."/>
            <person name="Vilella A.J."/>
            <person name="Villasante A."/>
            <person name="Walenz B."/>
            <person name="Wang J."/>
            <person name="Wasserman M."/>
            <person name="Watts T."/>
            <person name="Wilson D."/>
            <person name="Wilson R.K."/>
            <person name="Wing R.A."/>
            <person name="Wolfner M.F."/>
            <person name="Wong A."/>
            <person name="Wong G.K."/>
            <person name="Wu C.I."/>
            <person name="Wu G."/>
            <person name="Yamamoto D."/>
            <person name="Yang H.P."/>
            <person name="Yang S.P."/>
            <person name="Yorke J.A."/>
            <person name="Yoshida K."/>
            <person name="Zdobnov E."/>
            <person name="Zhang P."/>
            <person name="Zhang Y."/>
            <person name="Zimin A.V."/>
            <person name="Baldwin J."/>
            <person name="Abdouelleil A."/>
            <person name="Abdulkadir J."/>
            <person name="Abebe A."/>
            <person name="Abera B."/>
            <person name="Abreu J."/>
            <person name="Acer S.C."/>
            <person name="Aftuck L."/>
            <person name="Alexander A."/>
            <person name="An P."/>
            <person name="Anderson E."/>
            <person name="Anderson S."/>
            <person name="Arachi H."/>
            <person name="Azer M."/>
            <person name="Bachantsang P."/>
            <person name="Barry A."/>
            <person name="Bayul T."/>
            <person name="Berlin A."/>
            <person name="Bessette D."/>
            <person name="Bloom T."/>
            <person name="Blye J."/>
            <person name="Boguslavskiy L."/>
            <person name="Bonnet C."/>
            <person name="Boukhgalter B."/>
            <person name="Bourzgui I."/>
            <person name="Brown A."/>
            <person name="Cahill P."/>
            <person name="Channer S."/>
            <person name="Cheshatsang Y."/>
            <person name="Chuda L."/>
            <person name="Citroen M."/>
            <person name="Collymore A."/>
            <person name="Cooke P."/>
            <person name="Costello M."/>
            <person name="D'Aco K."/>
            <person name="Daza R."/>
            <person name="De Haan G."/>
            <person name="DeGray S."/>
            <person name="DeMaso C."/>
            <person name="Dhargay N."/>
            <person name="Dooley K."/>
            <person name="Dooley E."/>
            <person name="Doricent M."/>
            <person name="Dorje P."/>
            <person name="Dorjee K."/>
            <person name="Dupes A."/>
            <person name="Elong R."/>
            <person name="Falk J."/>
            <person name="Farina A."/>
            <person name="Faro S."/>
            <person name="Ferguson D."/>
            <person name="Fisher S."/>
            <person name="Foley C.D."/>
            <person name="Franke A."/>
            <person name="Friedrich D."/>
            <person name="Gadbois L."/>
            <person name="Gearin G."/>
            <person name="Gearin C.R."/>
            <person name="Giannoukos G."/>
            <person name="Goode T."/>
            <person name="Graham J."/>
            <person name="Grandbois E."/>
            <person name="Grewal S."/>
            <person name="Gyaltsen K."/>
            <person name="Hafez N."/>
            <person name="Hagos B."/>
            <person name="Hall J."/>
            <person name="Henson C."/>
            <person name="Hollinger A."/>
            <person name="Honan T."/>
            <person name="Huard M.D."/>
            <person name="Hughes L."/>
            <person name="Hurhula B."/>
            <person name="Husby M.E."/>
            <person name="Kamat A."/>
            <person name="Kanga B."/>
            <person name="Kashin S."/>
            <person name="Khazanovich D."/>
            <person name="Kisner P."/>
            <person name="Lance K."/>
            <person name="Lara M."/>
            <person name="Lee W."/>
            <person name="Lennon N."/>
            <person name="Letendre F."/>
            <person name="LeVine R."/>
            <person name="Lipovsky A."/>
            <person name="Liu X."/>
            <person name="Liu J."/>
            <person name="Liu S."/>
            <person name="Lokyitsang T."/>
            <person name="Lokyitsang Y."/>
            <person name="Lubonja R."/>
            <person name="Lui A."/>
            <person name="MacDonald P."/>
            <person name="Magnisalis V."/>
            <person name="Maru K."/>
            <person name="Matthews C."/>
            <person name="McCusker W."/>
            <person name="McDonough S."/>
            <person name="Mehta T."/>
            <person name="Meldrim J."/>
            <person name="Meneus L."/>
            <person name="Mihai O."/>
            <person name="Mihalev A."/>
            <person name="Mihova T."/>
            <person name="Mittelman R."/>
            <person name="Mlenga V."/>
            <person name="Montmayeur A."/>
            <person name="Mulrain L."/>
            <person name="Navidi A."/>
            <person name="Naylor J."/>
            <person name="Negash T."/>
            <person name="Nguyen T."/>
            <person name="Nguyen N."/>
            <person name="Nicol R."/>
            <person name="Norbu C."/>
            <person name="Norbu N."/>
            <person name="Novod N."/>
            <person name="O'Neill B."/>
            <person name="Osman S."/>
            <person name="Markiewicz E."/>
            <person name="Oyono O.L."/>
            <person name="Patti C."/>
            <person name="Phunkhang P."/>
            <person name="Pierre F."/>
            <person name="Priest M."/>
            <person name="Raghuraman S."/>
            <person name="Rege F."/>
            <person name="Reyes R."/>
            <person name="Rise C."/>
            <person name="Rogov P."/>
            <person name="Ross K."/>
            <person name="Ryan E."/>
            <person name="Settipalli S."/>
            <person name="Shea T."/>
            <person name="Sherpa N."/>
            <person name="Shi L."/>
            <person name="Shih D."/>
            <person name="Sparrow T."/>
            <person name="Spaulding J."/>
            <person name="Stalker J."/>
            <person name="Stange-Thomann N."/>
            <person name="Stavropoulos S."/>
            <person name="Stone C."/>
            <person name="Strader C."/>
            <person name="Tesfaye S."/>
            <person name="Thomson T."/>
            <person name="Thoulutsang Y."/>
            <person name="Thoulutsang D."/>
            <person name="Topham K."/>
            <person name="Topping I."/>
            <person name="Tsamla T."/>
            <person name="Vassiliev H."/>
            <person name="Vo A."/>
            <person name="Wangchuk T."/>
            <person name="Wangdi T."/>
            <person name="Weiand M."/>
            <person name="Wilkinson J."/>
            <person name="Wilson A."/>
            <person name="Yadav S."/>
            <person name="Young G."/>
            <person name="Yu Q."/>
            <person name="Zembek L."/>
            <person name="Zhong D."/>
            <person name="Zimmer A."/>
            <person name="Zwirko Z."/>
            <person name="Jaffe D.B."/>
            <person name="Alvarez P."/>
            <person name="Brockman W."/>
            <person name="Butler J."/>
            <person name="Chin C."/>
            <person name="Gnerre S."/>
            <person name="Grabherr M."/>
            <person name="Kleber M."/>
            <person name="Mauceli E."/>
            <person name="MacCallum I."/>
        </authorList>
    </citation>
    <scope>NUCLEOTIDE SEQUENCE [LARGE SCALE GENOMIC DNA]</scope>
    <source>
        <strain evidence="3">Rob3c / Tucson 14021-0248.25</strain>
    </source>
</reference>
<proteinExistence type="predicted"/>
<dbReference type="EMBL" id="CH480823">
    <property type="protein sequence ID" value="EDW56147.1"/>
    <property type="molecule type" value="Genomic_DNA"/>
</dbReference>
<name>B4I749_DROSE</name>
<feature type="region of interest" description="Disordered" evidence="1">
    <location>
        <begin position="54"/>
        <end position="74"/>
    </location>
</feature>
<protein>
    <submittedName>
        <fullName evidence="2">GM22958</fullName>
    </submittedName>
</protein>
<sequence length="74" mass="8194">MHAMEWNGMQCDVVADSEQQQMRNQLDDEEWGNPRRAEAEAGAGAGELITLLRGWDGMLPPSRQQNTTSTSTST</sequence>
<organism evidence="3">
    <name type="scientific">Drosophila sechellia</name>
    <name type="common">Fruit fly</name>
    <dbReference type="NCBI Taxonomy" id="7238"/>
    <lineage>
        <taxon>Eukaryota</taxon>
        <taxon>Metazoa</taxon>
        <taxon>Ecdysozoa</taxon>
        <taxon>Arthropoda</taxon>
        <taxon>Hexapoda</taxon>
        <taxon>Insecta</taxon>
        <taxon>Pterygota</taxon>
        <taxon>Neoptera</taxon>
        <taxon>Endopterygota</taxon>
        <taxon>Diptera</taxon>
        <taxon>Brachycera</taxon>
        <taxon>Muscomorpha</taxon>
        <taxon>Ephydroidea</taxon>
        <taxon>Drosophilidae</taxon>
        <taxon>Drosophila</taxon>
        <taxon>Sophophora</taxon>
    </lineage>
</organism>
<dbReference type="AlphaFoldDB" id="B4I749"/>
<evidence type="ECO:0000256" key="1">
    <source>
        <dbReference type="SAM" id="MobiDB-lite"/>
    </source>
</evidence>
<dbReference type="Proteomes" id="UP000001292">
    <property type="component" value="Unassembled WGS sequence"/>
</dbReference>